<dbReference type="EMBL" id="PSQE01000007">
    <property type="protein sequence ID" value="RHN48412.1"/>
    <property type="molecule type" value="Genomic_DNA"/>
</dbReference>
<dbReference type="InterPro" id="IPR055513">
    <property type="entry name" value="DUF7086"/>
</dbReference>
<dbReference type="PaxDb" id="3880-AES81775"/>
<reference evidence="4" key="4">
    <citation type="journal article" date="2018" name="Nat. Plants">
        <title>Whole-genome landscape of Medicago truncatula symbiotic genes.</title>
        <authorList>
            <person name="Pecrix Y."/>
            <person name="Gamas P."/>
            <person name="Carrere S."/>
        </authorList>
    </citation>
    <scope>NUCLEOTIDE SEQUENCE</scope>
    <source>
        <tissue evidence="4">Leaves</tissue>
    </source>
</reference>
<keyword evidence="6" id="KW-1185">Reference proteome</keyword>
<dbReference type="KEGG" id="mtr:11429887"/>
<dbReference type="OrthoDB" id="1900495at2759"/>
<evidence type="ECO:0000259" key="2">
    <source>
        <dbReference type="Pfam" id="PF23324"/>
    </source>
</evidence>
<evidence type="ECO:0000256" key="1">
    <source>
        <dbReference type="SAM" id="MobiDB-lite"/>
    </source>
</evidence>
<dbReference type="PANTHER" id="PTHR34272:SF1">
    <property type="entry name" value="EXPRESSED PROTEIN"/>
    <property type="match status" value="1"/>
</dbReference>
<dbReference type="HOGENOM" id="CLU_042355_1_1_1"/>
<organism evidence="3 6">
    <name type="scientific">Medicago truncatula</name>
    <name type="common">Barrel medic</name>
    <name type="synonym">Medicago tribuloides</name>
    <dbReference type="NCBI Taxonomy" id="3880"/>
    <lineage>
        <taxon>Eukaryota</taxon>
        <taxon>Viridiplantae</taxon>
        <taxon>Streptophyta</taxon>
        <taxon>Embryophyta</taxon>
        <taxon>Tracheophyta</taxon>
        <taxon>Spermatophyta</taxon>
        <taxon>Magnoliopsida</taxon>
        <taxon>eudicotyledons</taxon>
        <taxon>Gunneridae</taxon>
        <taxon>Pentapetalae</taxon>
        <taxon>rosids</taxon>
        <taxon>fabids</taxon>
        <taxon>Fabales</taxon>
        <taxon>Fabaceae</taxon>
        <taxon>Papilionoideae</taxon>
        <taxon>50 kb inversion clade</taxon>
        <taxon>NPAAA clade</taxon>
        <taxon>Hologalegina</taxon>
        <taxon>IRL clade</taxon>
        <taxon>Trifolieae</taxon>
        <taxon>Medicago</taxon>
    </lineage>
</organism>
<evidence type="ECO:0000313" key="4">
    <source>
        <dbReference type="EMBL" id="RHN48412.1"/>
    </source>
</evidence>
<sequence length="352" mass="40345">MERKKKQLISDNSKMMNHADHAALSCDEDDAPPHDIIDASSSTLSRPSSSPPLSADTQTFFNLKMMKKHVDPSWLTLSQPSSSPPLHKPLPSEYTPSSPPRPPPFEYTPLTPSTRPIDPQTFFYSELITSLPRPPNFDSNPNNLALIPKLPFHYHQEQEQDLSPPTNKVLGRRQRILPKHQPVKKRRLTKSMAVPPPFPWATSKRAILHTLDHMLSVVKLNTISGTLECKVCKFQQDIQFDLVENFEKVTRFIEERRNEMCDRAPVEWMNPVIPNCKSCGQEKAMHPLMTKKRNINWLFLLLGQMIGCCNLDQLKYFCKHADIHRTGAKNRLIYSTYFGLCKQLQPNTPFLP</sequence>
<dbReference type="Pfam" id="PF23324">
    <property type="entry name" value="DUF7086"/>
    <property type="match status" value="1"/>
</dbReference>
<name>G7L1N4_MEDTR</name>
<accession>G7L1N4</accession>
<dbReference type="OMA" id="EENNNEW"/>
<reference evidence="5" key="3">
    <citation type="submission" date="2015-04" db="UniProtKB">
        <authorList>
            <consortium name="EnsemblPlants"/>
        </authorList>
    </citation>
    <scope>IDENTIFICATION</scope>
    <source>
        <strain evidence="5">cv. Jemalong A17</strain>
    </source>
</reference>
<gene>
    <name evidence="5" type="primary">11429887</name>
    <name evidence="3" type="ordered locus">MTR_7g100470</name>
    <name evidence="4" type="ORF">MtrunA17_Chr7g0263501</name>
</gene>
<feature type="compositionally biased region" description="Pro residues" evidence="1">
    <location>
        <begin position="97"/>
        <end position="106"/>
    </location>
</feature>
<evidence type="ECO:0000313" key="3">
    <source>
        <dbReference type="EMBL" id="AES81775.1"/>
    </source>
</evidence>
<feature type="region of interest" description="Disordered" evidence="1">
    <location>
        <begin position="74"/>
        <end position="117"/>
    </location>
</feature>
<evidence type="ECO:0000313" key="6">
    <source>
        <dbReference type="Proteomes" id="UP000002051"/>
    </source>
</evidence>
<feature type="compositionally biased region" description="Low complexity" evidence="1">
    <location>
        <begin position="40"/>
        <end position="54"/>
    </location>
</feature>
<feature type="region of interest" description="Disordered" evidence="1">
    <location>
        <begin position="1"/>
        <end position="57"/>
    </location>
</feature>
<feature type="domain" description="DUF7086" evidence="2">
    <location>
        <begin position="215"/>
        <end position="344"/>
    </location>
</feature>
<protein>
    <recommendedName>
        <fullName evidence="2">DUF7086 domain-containing protein</fullName>
    </recommendedName>
</protein>
<dbReference type="PANTHER" id="PTHR34272">
    <property type="entry name" value="EXPRESSED PROTEIN"/>
    <property type="match status" value="1"/>
</dbReference>
<dbReference type="eggNOG" id="ENOG502RK6X">
    <property type="taxonomic scope" value="Eukaryota"/>
</dbReference>
<proteinExistence type="predicted"/>
<dbReference type="Gramene" id="rna43126">
    <property type="protein sequence ID" value="RHN48412.1"/>
    <property type="gene ID" value="gene43126"/>
</dbReference>
<evidence type="ECO:0000313" key="5">
    <source>
        <dbReference type="EnsemblPlants" id="AES81775"/>
    </source>
</evidence>
<dbReference type="EMBL" id="CM001223">
    <property type="protein sequence ID" value="AES81775.1"/>
    <property type="molecule type" value="Genomic_DNA"/>
</dbReference>
<dbReference type="Proteomes" id="UP000002051">
    <property type="component" value="Unassembled WGS sequence"/>
</dbReference>
<dbReference type="STRING" id="3880.G7L1N4"/>
<reference evidence="3 6" key="2">
    <citation type="journal article" date="2014" name="BMC Genomics">
        <title>An improved genome release (version Mt4.0) for the model legume Medicago truncatula.</title>
        <authorList>
            <person name="Tang H."/>
            <person name="Krishnakumar V."/>
            <person name="Bidwell S."/>
            <person name="Rosen B."/>
            <person name="Chan A."/>
            <person name="Zhou S."/>
            <person name="Gentzbittel L."/>
            <person name="Childs K.L."/>
            <person name="Yandell M."/>
            <person name="Gundlach H."/>
            <person name="Mayer K.F."/>
            <person name="Schwartz D.C."/>
            <person name="Town C.D."/>
        </authorList>
    </citation>
    <scope>GENOME REANNOTATION</scope>
    <source>
        <strain evidence="5 6">cv. Jemalong A17</strain>
    </source>
</reference>
<dbReference type="AlphaFoldDB" id="G7L1N4"/>
<reference evidence="3 6" key="1">
    <citation type="journal article" date="2011" name="Nature">
        <title>The Medicago genome provides insight into the evolution of rhizobial symbioses.</title>
        <authorList>
            <person name="Young N.D."/>
            <person name="Debelle F."/>
            <person name="Oldroyd G.E."/>
            <person name="Geurts R."/>
            <person name="Cannon S.B."/>
            <person name="Udvardi M.K."/>
            <person name="Benedito V.A."/>
            <person name="Mayer K.F."/>
            <person name="Gouzy J."/>
            <person name="Schoof H."/>
            <person name="Van de Peer Y."/>
            <person name="Proost S."/>
            <person name="Cook D.R."/>
            <person name="Meyers B.C."/>
            <person name="Spannagl M."/>
            <person name="Cheung F."/>
            <person name="De Mita S."/>
            <person name="Krishnakumar V."/>
            <person name="Gundlach H."/>
            <person name="Zhou S."/>
            <person name="Mudge J."/>
            <person name="Bharti A.K."/>
            <person name="Murray J.D."/>
            <person name="Naoumkina M.A."/>
            <person name="Rosen B."/>
            <person name="Silverstein K.A."/>
            <person name="Tang H."/>
            <person name="Rombauts S."/>
            <person name="Zhao P.X."/>
            <person name="Zhou P."/>
            <person name="Barbe V."/>
            <person name="Bardou P."/>
            <person name="Bechner M."/>
            <person name="Bellec A."/>
            <person name="Berger A."/>
            <person name="Berges H."/>
            <person name="Bidwell S."/>
            <person name="Bisseling T."/>
            <person name="Choisne N."/>
            <person name="Couloux A."/>
            <person name="Denny R."/>
            <person name="Deshpande S."/>
            <person name="Dai X."/>
            <person name="Doyle J.J."/>
            <person name="Dudez A.M."/>
            <person name="Farmer A.D."/>
            <person name="Fouteau S."/>
            <person name="Franken C."/>
            <person name="Gibelin C."/>
            <person name="Gish J."/>
            <person name="Goldstein S."/>
            <person name="Gonzalez A.J."/>
            <person name="Green P.J."/>
            <person name="Hallab A."/>
            <person name="Hartog M."/>
            <person name="Hua A."/>
            <person name="Humphray S.J."/>
            <person name="Jeong D.H."/>
            <person name="Jing Y."/>
            <person name="Jocker A."/>
            <person name="Kenton S.M."/>
            <person name="Kim D.J."/>
            <person name="Klee K."/>
            <person name="Lai H."/>
            <person name="Lang C."/>
            <person name="Lin S."/>
            <person name="Macmil S.L."/>
            <person name="Magdelenat G."/>
            <person name="Matthews L."/>
            <person name="McCorrison J."/>
            <person name="Monaghan E.L."/>
            <person name="Mun J.H."/>
            <person name="Najar F.Z."/>
            <person name="Nicholson C."/>
            <person name="Noirot C."/>
            <person name="O'Bleness M."/>
            <person name="Paule C.R."/>
            <person name="Poulain J."/>
            <person name="Prion F."/>
            <person name="Qin B."/>
            <person name="Qu C."/>
            <person name="Retzel E.F."/>
            <person name="Riddle C."/>
            <person name="Sallet E."/>
            <person name="Samain S."/>
            <person name="Samson N."/>
            <person name="Sanders I."/>
            <person name="Saurat O."/>
            <person name="Scarpelli C."/>
            <person name="Schiex T."/>
            <person name="Segurens B."/>
            <person name="Severin A.J."/>
            <person name="Sherrier D.J."/>
            <person name="Shi R."/>
            <person name="Sims S."/>
            <person name="Singer S.R."/>
            <person name="Sinharoy S."/>
            <person name="Sterck L."/>
            <person name="Viollet A."/>
            <person name="Wang B.B."/>
            <person name="Wang K."/>
            <person name="Wang M."/>
            <person name="Wang X."/>
            <person name="Warfsmann J."/>
            <person name="Weissenbach J."/>
            <person name="White D.D."/>
            <person name="White J.D."/>
            <person name="Wiley G.B."/>
            <person name="Wincker P."/>
            <person name="Xing Y."/>
            <person name="Yang L."/>
            <person name="Yao Z."/>
            <person name="Ying F."/>
            <person name="Zhai J."/>
            <person name="Zhou L."/>
            <person name="Zuber A."/>
            <person name="Denarie J."/>
            <person name="Dixon R.A."/>
            <person name="May G.D."/>
            <person name="Schwartz D.C."/>
            <person name="Rogers J."/>
            <person name="Quetier F."/>
            <person name="Town C.D."/>
            <person name="Roe B.A."/>
        </authorList>
    </citation>
    <scope>NUCLEOTIDE SEQUENCE [LARGE SCALE GENOMIC DNA]</scope>
    <source>
        <strain evidence="3">A17</strain>
        <strain evidence="5 6">cv. Jemalong A17</strain>
    </source>
</reference>
<dbReference type="Proteomes" id="UP000265566">
    <property type="component" value="Chromosome 7"/>
</dbReference>
<dbReference type="EnsemblPlants" id="AES81775">
    <property type="protein sequence ID" value="AES81775"/>
    <property type="gene ID" value="MTR_7g100470"/>
</dbReference>